<accession>A0AAN9KHJ6</accession>
<dbReference type="Proteomes" id="UP001359559">
    <property type="component" value="Unassembled WGS sequence"/>
</dbReference>
<dbReference type="EMBL" id="JAYKXN010000001">
    <property type="protein sequence ID" value="KAK7317745.1"/>
    <property type="molecule type" value="Genomic_DNA"/>
</dbReference>
<feature type="region of interest" description="Disordered" evidence="1">
    <location>
        <begin position="1"/>
        <end position="41"/>
    </location>
</feature>
<name>A0AAN9KHJ6_CLITE</name>
<dbReference type="AlphaFoldDB" id="A0AAN9KHJ6"/>
<comment type="caution">
    <text evidence="2">The sequence shown here is derived from an EMBL/GenBank/DDBJ whole genome shotgun (WGS) entry which is preliminary data.</text>
</comment>
<evidence type="ECO:0000313" key="2">
    <source>
        <dbReference type="EMBL" id="KAK7317745.1"/>
    </source>
</evidence>
<evidence type="ECO:0000313" key="3">
    <source>
        <dbReference type="Proteomes" id="UP001359559"/>
    </source>
</evidence>
<keyword evidence="3" id="KW-1185">Reference proteome</keyword>
<evidence type="ECO:0000256" key="1">
    <source>
        <dbReference type="SAM" id="MobiDB-lite"/>
    </source>
</evidence>
<gene>
    <name evidence="2" type="ORF">RJT34_02220</name>
</gene>
<organism evidence="2 3">
    <name type="scientific">Clitoria ternatea</name>
    <name type="common">Butterfly pea</name>
    <dbReference type="NCBI Taxonomy" id="43366"/>
    <lineage>
        <taxon>Eukaryota</taxon>
        <taxon>Viridiplantae</taxon>
        <taxon>Streptophyta</taxon>
        <taxon>Embryophyta</taxon>
        <taxon>Tracheophyta</taxon>
        <taxon>Spermatophyta</taxon>
        <taxon>Magnoliopsida</taxon>
        <taxon>eudicotyledons</taxon>
        <taxon>Gunneridae</taxon>
        <taxon>Pentapetalae</taxon>
        <taxon>rosids</taxon>
        <taxon>fabids</taxon>
        <taxon>Fabales</taxon>
        <taxon>Fabaceae</taxon>
        <taxon>Papilionoideae</taxon>
        <taxon>50 kb inversion clade</taxon>
        <taxon>NPAAA clade</taxon>
        <taxon>indigoferoid/millettioid clade</taxon>
        <taxon>Phaseoleae</taxon>
        <taxon>Clitoria</taxon>
    </lineage>
</organism>
<sequence length="107" mass="12340">MLSELPFEESDDLDFEDDGELYPMDDDLPENEEDSSHGFSEFQQIQCQAKCTRQIQEDNSKINQSMYLPTIIDVNVQDAFESSVFDSSEDDLFSKIEKATIDLEEIK</sequence>
<proteinExistence type="predicted"/>
<reference evidence="2 3" key="1">
    <citation type="submission" date="2024-01" db="EMBL/GenBank/DDBJ databases">
        <title>The genomes of 5 underutilized Papilionoideae crops provide insights into root nodulation and disease resistance.</title>
        <authorList>
            <person name="Yuan L."/>
        </authorList>
    </citation>
    <scope>NUCLEOTIDE SEQUENCE [LARGE SCALE GENOMIC DNA]</scope>
    <source>
        <strain evidence="2">LY-2023</strain>
        <tissue evidence="2">Leaf</tissue>
    </source>
</reference>
<protein>
    <submittedName>
        <fullName evidence="2">Uncharacterized protein</fullName>
    </submittedName>
</protein>
<feature type="compositionally biased region" description="Acidic residues" evidence="1">
    <location>
        <begin position="1"/>
        <end position="33"/>
    </location>
</feature>